<evidence type="ECO:0000313" key="4">
    <source>
        <dbReference type="Proteomes" id="UP000031938"/>
    </source>
</evidence>
<dbReference type="GO" id="GO:0008641">
    <property type="term" value="F:ubiquitin-like modifier activating enzyme activity"/>
    <property type="evidence" value="ECO:0007669"/>
    <property type="project" value="InterPro"/>
</dbReference>
<dbReference type="Pfam" id="PF00899">
    <property type="entry name" value="ThiF"/>
    <property type="match status" value="1"/>
</dbReference>
<dbReference type="PANTHER" id="PTHR10953">
    <property type="entry name" value="UBIQUITIN-ACTIVATING ENZYME E1"/>
    <property type="match status" value="1"/>
</dbReference>
<feature type="domain" description="THIF-type NAD/FAD binding fold" evidence="2">
    <location>
        <begin position="5"/>
        <end position="242"/>
    </location>
</feature>
<accession>A0A0C2W7R8</accession>
<dbReference type="OrthoDB" id="9804286at2"/>
<organism evidence="3 4">
    <name type="scientific">Jeotgalibacillus soli</name>
    <dbReference type="NCBI Taxonomy" id="889306"/>
    <lineage>
        <taxon>Bacteria</taxon>
        <taxon>Bacillati</taxon>
        <taxon>Bacillota</taxon>
        <taxon>Bacilli</taxon>
        <taxon>Bacillales</taxon>
        <taxon>Caryophanaceae</taxon>
        <taxon>Jeotgalibacillus</taxon>
    </lineage>
</organism>
<dbReference type="FunFam" id="3.40.50.720:FF:000080">
    <property type="entry name" value="Thiazole biosynthesis adenylyltransferase ThiF"/>
    <property type="match status" value="1"/>
</dbReference>
<dbReference type="GO" id="GO:0005829">
    <property type="term" value="C:cytosol"/>
    <property type="evidence" value="ECO:0007669"/>
    <property type="project" value="TreeGrafter"/>
</dbReference>
<gene>
    <name evidence="3" type="ORF">KP78_04280</name>
</gene>
<proteinExistence type="inferred from homology"/>
<dbReference type="PANTHER" id="PTHR10953:SF102">
    <property type="entry name" value="ADENYLYLTRANSFERASE AND SULFURTRANSFERASE MOCS3"/>
    <property type="match status" value="1"/>
</dbReference>
<sequence>MNERYSRQVLFQPIGTKGQNLIRQKHVMIIGLGALGSSIAEMLTRAGIGQLTMIDRDYVDWSNLGRQQLYEEEDAELHLPKAIAAKQRLKKLNSDVVIHAHVMEATANDLEEFAQHNIDIMLDATDNFDIRMIINDVAQKWDIPWIYGACVGSYGMSYTIIPGETPCLQCLLNTVPLNGPTCDTAGIISPVVQLVTAHQVAEALKLLVGDHAALRKELVAFNLWENRYQSLTIDHLKQSDCPTCGVQRTYPYLIQDTEVKTEALCGRDTVQIRPYQRIERDLSLLEQQLKRQNGVVKRNNYLLAYSTNTHRLVFFHDGRVLVHGTNNVAEASKLYKKLIE</sequence>
<dbReference type="Proteomes" id="UP000031938">
    <property type="component" value="Unassembled WGS sequence"/>
</dbReference>
<dbReference type="InterPro" id="IPR045886">
    <property type="entry name" value="ThiF/MoeB/HesA"/>
</dbReference>
<evidence type="ECO:0000256" key="1">
    <source>
        <dbReference type="ARBA" id="ARBA00009919"/>
    </source>
</evidence>
<dbReference type="AlphaFoldDB" id="A0A0C2W7R8"/>
<comment type="similarity">
    <text evidence="1">Belongs to the HesA/MoeB/ThiF family.</text>
</comment>
<dbReference type="NCBIfam" id="NF009123">
    <property type="entry name" value="PRK12475.1"/>
    <property type="match status" value="1"/>
</dbReference>
<dbReference type="InterPro" id="IPR000594">
    <property type="entry name" value="ThiF_NAD_FAD-bd"/>
</dbReference>
<evidence type="ECO:0000313" key="3">
    <source>
        <dbReference type="EMBL" id="KIL52058.1"/>
    </source>
</evidence>
<dbReference type="Gene3D" id="3.40.50.720">
    <property type="entry name" value="NAD(P)-binding Rossmann-like Domain"/>
    <property type="match status" value="1"/>
</dbReference>
<reference evidence="3 4" key="1">
    <citation type="submission" date="2015-01" db="EMBL/GenBank/DDBJ databases">
        <title>Genome sequencing of Jeotgalibacillus soli.</title>
        <authorList>
            <person name="Goh K.M."/>
            <person name="Chan K.-G."/>
            <person name="Yaakop A.S."/>
            <person name="Ee R."/>
            <person name="Gan H.M."/>
            <person name="Chan C.S."/>
        </authorList>
    </citation>
    <scope>NUCLEOTIDE SEQUENCE [LARGE SCALE GENOMIC DNA]</scope>
    <source>
        <strain evidence="3 4">P9</strain>
    </source>
</reference>
<dbReference type="PATRIC" id="fig|889306.3.peg.430"/>
<protein>
    <submittedName>
        <fullName evidence="3">UBA/THIF-type NAD/FAD binding protein</fullName>
    </submittedName>
</protein>
<keyword evidence="4" id="KW-1185">Reference proteome</keyword>
<comment type="caution">
    <text evidence="3">The sequence shown here is derived from an EMBL/GenBank/DDBJ whole genome shotgun (WGS) entry which is preliminary data.</text>
</comment>
<dbReference type="EMBL" id="JXRP01000006">
    <property type="protein sequence ID" value="KIL52058.1"/>
    <property type="molecule type" value="Genomic_DNA"/>
</dbReference>
<dbReference type="STRING" id="889306.KP78_04280"/>
<dbReference type="InterPro" id="IPR035985">
    <property type="entry name" value="Ubiquitin-activating_enz"/>
</dbReference>
<dbReference type="RefSeq" id="WP_041085842.1">
    <property type="nucleotide sequence ID" value="NZ_JXRP01000006.1"/>
</dbReference>
<dbReference type="GO" id="GO:0004792">
    <property type="term" value="F:thiosulfate-cyanide sulfurtransferase activity"/>
    <property type="evidence" value="ECO:0007669"/>
    <property type="project" value="TreeGrafter"/>
</dbReference>
<dbReference type="CDD" id="cd00757">
    <property type="entry name" value="ThiF_MoeB_HesA_family"/>
    <property type="match status" value="1"/>
</dbReference>
<name>A0A0C2W7R8_9BACL</name>
<dbReference type="GO" id="GO:0008146">
    <property type="term" value="F:sulfotransferase activity"/>
    <property type="evidence" value="ECO:0007669"/>
    <property type="project" value="TreeGrafter"/>
</dbReference>
<evidence type="ECO:0000259" key="2">
    <source>
        <dbReference type="Pfam" id="PF00899"/>
    </source>
</evidence>
<dbReference type="GO" id="GO:0016779">
    <property type="term" value="F:nucleotidyltransferase activity"/>
    <property type="evidence" value="ECO:0007669"/>
    <property type="project" value="TreeGrafter"/>
</dbReference>
<dbReference type="SUPFAM" id="SSF69572">
    <property type="entry name" value="Activating enzymes of the ubiquitin-like proteins"/>
    <property type="match status" value="1"/>
</dbReference>